<dbReference type="EMBL" id="WOWA01000007">
    <property type="protein sequence ID" value="NLV14342.1"/>
    <property type="molecule type" value="Genomic_DNA"/>
</dbReference>
<name>A0A847U7T6_HALAR</name>
<sequence length="200" mass="23014">MSYTAVYTEFEALDPDTGETKRHAPRILDRDAWRDEDWSTVANMSADTIRSKAVLDTYEDAGAYPTEEWQVIKGFKTWNPRNGVDADKPMREALRDDQTSLLGLEYNLERVGIEYGGLNSVWKNLFVAISEHTEPFACYHSPYEHDFADVTTIADGLDSVYYIEANNGQIRVEEQQFELVSREMRLDEWDYSGDEDGDDE</sequence>
<protein>
    <submittedName>
        <fullName evidence="1">Uncharacterized protein</fullName>
    </submittedName>
</protein>
<gene>
    <name evidence="1" type="ORF">GOC77_13830</name>
</gene>
<proteinExistence type="predicted"/>
<dbReference type="Proteomes" id="UP000641625">
    <property type="component" value="Unassembled WGS sequence"/>
</dbReference>
<evidence type="ECO:0000313" key="2">
    <source>
        <dbReference type="Proteomes" id="UP000641625"/>
    </source>
</evidence>
<accession>A0A847U7T6</accession>
<organism evidence="1 2">
    <name type="scientific">Haloarcula argentinensis</name>
    <dbReference type="NCBI Taxonomy" id="43776"/>
    <lineage>
        <taxon>Archaea</taxon>
        <taxon>Methanobacteriati</taxon>
        <taxon>Methanobacteriota</taxon>
        <taxon>Stenosarchaea group</taxon>
        <taxon>Halobacteria</taxon>
        <taxon>Halobacteriales</taxon>
        <taxon>Haloarculaceae</taxon>
        <taxon>Haloarcula</taxon>
    </lineage>
</organism>
<dbReference type="RefSeq" id="WP_170097770.1">
    <property type="nucleotide sequence ID" value="NZ_WOWA01000007.1"/>
</dbReference>
<reference evidence="1" key="1">
    <citation type="submission" date="2019-12" db="EMBL/GenBank/DDBJ databases">
        <title>Whole genome sequencing of Haloarcula argentinensis strain pws5.</title>
        <authorList>
            <person name="Verma D.K."/>
            <person name="Gopal K."/>
            <person name="Prasad E.S."/>
        </authorList>
    </citation>
    <scope>NUCLEOTIDE SEQUENCE</scope>
    <source>
        <strain evidence="1">Pws5</strain>
    </source>
</reference>
<comment type="caution">
    <text evidence="1">The sequence shown here is derived from an EMBL/GenBank/DDBJ whole genome shotgun (WGS) entry which is preliminary data.</text>
</comment>
<dbReference type="AlphaFoldDB" id="A0A847U7T6"/>
<evidence type="ECO:0000313" key="1">
    <source>
        <dbReference type="EMBL" id="NLV14342.1"/>
    </source>
</evidence>